<dbReference type="Proteomes" id="UP000199666">
    <property type="component" value="Unassembled WGS sequence"/>
</dbReference>
<dbReference type="RefSeq" id="WP_090991790.1">
    <property type="nucleotide sequence ID" value="NZ_FOPP01000001.1"/>
</dbReference>
<protein>
    <submittedName>
        <fullName evidence="4">Helix-turn-helix domain-containing protein</fullName>
    </submittedName>
</protein>
<dbReference type="AlphaFoldDB" id="A0A1I2TE16"/>
<evidence type="ECO:0000256" key="1">
    <source>
        <dbReference type="ARBA" id="ARBA00023125"/>
    </source>
</evidence>
<feature type="transmembrane region" description="Helical" evidence="2">
    <location>
        <begin position="88"/>
        <end position="112"/>
    </location>
</feature>
<dbReference type="SMART" id="SM00530">
    <property type="entry name" value="HTH_XRE"/>
    <property type="match status" value="1"/>
</dbReference>
<keyword evidence="2" id="KW-0472">Membrane</keyword>
<proteinExistence type="predicted"/>
<dbReference type="InterPro" id="IPR001387">
    <property type="entry name" value="Cro/C1-type_HTH"/>
</dbReference>
<dbReference type="PANTHER" id="PTHR46558">
    <property type="entry name" value="TRACRIPTIONAL REGULATORY PROTEIN-RELATED-RELATED"/>
    <property type="match status" value="1"/>
</dbReference>
<name>A0A1I2TE16_9SPHI</name>
<gene>
    <name evidence="4" type="ORF">SAMN04489864_101311</name>
</gene>
<feature type="domain" description="HTH cro/C1-type" evidence="3">
    <location>
        <begin position="10"/>
        <end position="64"/>
    </location>
</feature>
<keyword evidence="5" id="KW-1185">Reference proteome</keyword>
<dbReference type="PROSITE" id="PS50943">
    <property type="entry name" value="HTH_CROC1"/>
    <property type="match status" value="1"/>
</dbReference>
<keyword evidence="1" id="KW-0238">DNA-binding</keyword>
<evidence type="ECO:0000256" key="2">
    <source>
        <dbReference type="SAM" id="Phobius"/>
    </source>
</evidence>
<organism evidence="4 5">
    <name type="scientific">Pedobacter insulae</name>
    <dbReference type="NCBI Taxonomy" id="414048"/>
    <lineage>
        <taxon>Bacteria</taxon>
        <taxon>Pseudomonadati</taxon>
        <taxon>Bacteroidota</taxon>
        <taxon>Sphingobacteriia</taxon>
        <taxon>Sphingobacteriales</taxon>
        <taxon>Sphingobacteriaceae</taxon>
        <taxon>Pedobacter</taxon>
    </lineage>
</organism>
<dbReference type="OrthoDB" id="680346at2"/>
<dbReference type="Gene3D" id="1.10.260.40">
    <property type="entry name" value="lambda repressor-like DNA-binding domains"/>
    <property type="match status" value="1"/>
</dbReference>
<dbReference type="CDD" id="cd00093">
    <property type="entry name" value="HTH_XRE"/>
    <property type="match status" value="1"/>
</dbReference>
<dbReference type="GO" id="GO:0003677">
    <property type="term" value="F:DNA binding"/>
    <property type="evidence" value="ECO:0007669"/>
    <property type="project" value="UniProtKB-KW"/>
</dbReference>
<accession>A0A1I2TE16</accession>
<dbReference type="Pfam" id="PF01381">
    <property type="entry name" value="HTH_3"/>
    <property type="match status" value="1"/>
</dbReference>
<dbReference type="STRING" id="414048.SAMN04489864_101311"/>
<evidence type="ECO:0000259" key="3">
    <source>
        <dbReference type="PROSITE" id="PS50943"/>
    </source>
</evidence>
<dbReference type="PANTHER" id="PTHR46558:SF11">
    <property type="entry name" value="HTH-TYPE TRANSCRIPTIONAL REGULATOR XRE"/>
    <property type="match status" value="1"/>
</dbReference>
<evidence type="ECO:0000313" key="5">
    <source>
        <dbReference type="Proteomes" id="UP000199666"/>
    </source>
</evidence>
<dbReference type="InterPro" id="IPR010982">
    <property type="entry name" value="Lambda_DNA-bd_dom_sf"/>
</dbReference>
<keyword evidence="2" id="KW-0812">Transmembrane</keyword>
<keyword evidence="2" id="KW-1133">Transmembrane helix</keyword>
<sequence length="156" mass="17843">MAKFNFGENLRNLRAVRGITQDAIALKLGISQRSYSRIEKRESLPQREQIEIIAKYFDVLLTDLLPPVDKSDPLYVPLKKSSKAKKPVIFWNTSLGNMLIIGSFIAILGATYEFVTGFCLYYKASEATINKARWSVSLIVFVFMLYKVRKIKKEQA</sequence>
<evidence type="ECO:0000313" key="4">
    <source>
        <dbReference type="EMBL" id="SFG62379.1"/>
    </source>
</evidence>
<feature type="transmembrane region" description="Helical" evidence="2">
    <location>
        <begin position="132"/>
        <end position="148"/>
    </location>
</feature>
<reference evidence="4 5" key="1">
    <citation type="submission" date="2016-10" db="EMBL/GenBank/DDBJ databases">
        <authorList>
            <person name="de Groot N.N."/>
        </authorList>
    </citation>
    <scope>NUCLEOTIDE SEQUENCE [LARGE SCALE GENOMIC DNA]</scope>
    <source>
        <strain evidence="4 5">DSM 18684</strain>
    </source>
</reference>
<dbReference type="SUPFAM" id="SSF47413">
    <property type="entry name" value="lambda repressor-like DNA-binding domains"/>
    <property type="match status" value="1"/>
</dbReference>
<dbReference type="EMBL" id="FOPP01000001">
    <property type="protein sequence ID" value="SFG62379.1"/>
    <property type="molecule type" value="Genomic_DNA"/>
</dbReference>